<keyword evidence="1" id="KW-0802">TPR repeat</keyword>
<dbReference type="PANTHER" id="PTHR43681:SF1">
    <property type="entry name" value="SARCALUMENIN"/>
    <property type="match status" value="1"/>
</dbReference>
<proteinExistence type="predicted"/>
<dbReference type="InterPro" id="IPR011990">
    <property type="entry name" value="TPR-like_helical_dom_sf"/>
</dbReference>
<dbReference type="AlphaFoldDB" id="A0A846MFE9"/>
<keyword evidence="4" id="KW-0132">Cell division</keyword>
<dbReference type="InterPro" id="IPR019734">
    <property type="entry name" value="TPR_rpt"/>
</dbReference>
<feature type="repeat" description="TPR" evidence="1">
    <location>
        <begin position="111"/>
        <end position="144"/>
    </location>
</feature>
<dbReference type="InterPro" id="IPR051943">
    <property type="entry name" value="TRAFAC_Dynamin-like_GTPase"/>
</dbReference>
<dbReference type="PROSITE" id="PS50005">
    <property type="entry name" value="TPR"/>
    <property type="match status" value="1"/>
</dbReference>
<keyword evidence="2" id="KW-0175">Coiled coil</keyword>
<protein>
    <submittedName>
        <fullName evidence="4">Tetratricopeptide (TPR) repeat protein/GTP-binding protein EngB required for normal cell division</fullName>
    </submittedName>
</protein>
<feature type="domain" description="Dynamin N-terminal" evidence="3">
    <location>
        <begin position="380"/>
        <end position="517"/>
    </location>
</feature>
<dbReference type="Gene3D" id="1.25.40.10">
    <property type="entry name" value="Tetratricopeptide repeat domain"/>
    <property type="match status" value="1"/>
</dbReference>
<evidence type="ECO:0000256" key="2">
    <source>
        <dbReference type="SAM" id="Coils"/>
    </source>
</evidence>
<dbReference type="Proteomes" id="UP000532769">
    <property type="component" value="Unassembled WGS sequence"/>
</dbReference>
<evidence type="ECO:0000259" key="3">
    <source>
        <dbReference type="Pfam" id="PF00350"/>
    </source>
</evidence>
<dbReference type="Pfam" id="PF13181">
    <property type="entry name" value="TPR_8"/>
    <property type="match status" value="1"/>
</dbReference>
<organism evidence="4 5">
    <name type="scientific">Saccharococcus thermophilus</name>
    <dbReference type="NCBI Taxonomy" id="29396"/>
    <lineage>
        <taxon>Bacteria</taxon>
        <taxon>Bacillati</taxon>
        <taxon>Bacillota</taxon>
        <taxon>Bacilli</taxon>
        <taxon>Bacillales</taxon>
        <taxon>Anoxybacillaceae</taxon>
        <taxon>Saccharococcus</taxon>
    </lineage>
</organism>
<dbReference type="RefSeq" id="WP_166909618.1">
    <property type="nucleotide sequence ID" value="NZ_JAASRS010000001.1"/>
</dbReference>
<dbReference type="Pfam" id="PF00350">
    <property type="entry name" value="Dynamin_N"/>
    <property type="match status" value="1"/>
</dbReference>
<feature type="coiled-coil region" evidence="2">
    <location>
        <begin position="858"/>
        <end position="885"/>
    </location>
</feature>
<sequence>MTVENQLIKKTFYETLMEADENNPVRVLGEAFLAGHKDGTADISTIRFAQGEVYFHNKDYEAAIFKWENVHNDLEPWAKKNIADCYYEIGQLSTAEEIYKSINTESSVLQSEVALQLFSLYIDQGELEKADQVIKKAVSFNPEYPNVTDIARAFYEKHKDWKSAIELAVNEAIRTESPQWFDILKTYAEQGLTKTFEPHYFSKCLVTLYGVDQKRFEQMVQALWNSYKNEHSYFSWLREFNHLFFNLDARREQSWKELSALYLETYFELIDGKYLMKELDGIIPNILTNWLKIADYSHALFASAAVLAWSEKFPSSISPEVVNDAEHLIFHSRNETDGLEYSLTLFDSIVKWAEAQHVDPGHRFRWIIRELVDFQTHHLLVVGTSGNGKSAFINSVLGENILTGPTSSVIAFKGDDETEIRKISDGELTTFSSFHEFQEAVDRRLNKAFDNTIIELSLPSPILQENRLVLVDTPGFSDCSPIEGEALKYLHFADSLLFVLDANDPFTEKEQEILMQIRKYAPNLSIHFLLNKIDEIYDEQEAAAIVEDTRSRVRTYVPEARVFAYSSRLRSRKQQNDLAEFLKNLSRQIAEDDRIEKILISIRQLISHLLDKRAEMENSLTDSIKWNEEMVTKLNGAIHQLTDLKEEKARIITRTFHKVLEEVRSDLSENIPKILRETSDMIQEDSDFRKIHLELNNEMNRRVHAYVNDKVLPELYRSLQEWILTANDELNHCQSFLDEISHGFNEMYGEERLKLNCDFKVLDDWRRDADRMTSGVQIEKVNIFLRRTPYQILLKGAGKLFGAFQQNNAMLYNKYKQFVENQDYLDVTESIVNKLLLQFELFEKSLERDISLFFRDPFAVLNQTVEETKKEINEKEEELEKMRSNPETYRDPLTLFEVKLRQYEWITISAKKELFKYNEI</sequence>
<evidence type="ECO:0000256" key="1">
    <source>
        <dbReference type="PROSITE-ProRule" id="PRU00339"/>
    </source>
</evidence>
<accession>A0A846MFE9</accession>
<dbReference type="InterPro" id="IPR027417">
    <property type="entry name" value="P-loop_NTPase"/>
</dbReference>
<dbReference type="GO" id="GO:0051301">
    <property type="term" value="P:cell division"/>
    <property type="evidence" value="ECO:0007669"/>
    <property type="project" value="UniProtKB-KW"/>
</dbReference>
<keyword evidence="5" id="KW-1185">Reference proteome</keyword>
<keyword evidence="4" id="KW-0131">Cell cycle</keyword>
<evidence type="ECO:0000313" key="5">
    <source>
        <dbReference type="Proteomes" id="UP000532769"/>
    </source>
</evidence>
<dbReference type="InterPro" id="IPR045063">
    <property type="entry name" value="Dynamin_N"/>
</dbReference>
<reference evidence="4 5" key="1">
    <citation type="submission" date="2020-03" db="EMBL/GenBank/DDBJ databases">
        <title>Genomic Encyclopedia of Archaeal and Bacterial Type Strains, Phase II (KMG-II): from individual species to whole genera.</title>
        <authorList>
            <person name="Goeker M."/>
        </authorList>
    </citation>
    <scope>NUCLEOTIDE SEQUENCE [LARGE SCALE GENOMIC DNA]</scope>
    <source>
        <strain evidence="4 5">DSM 4749</strain>
    </source>
</reference>
<gene>
    <name evidence="4" type="ORF">BDD39_001540</name>
</gene>
<dbReference type="PANTHER" id="PTHR43681">
    <property type="entry name" value="TRANSMEMBRANE GTPASE FZO"/>
    <property type="match status" value="1"/>
</dbReference>
<name>A0A846MFE9_9BACL</name>
<dbReference type="Gene3D" id="3.40.50.300">
    <property type="entry name" value="P-loop containing nucleotide triphosphate hydrolases"/>
    <property type="match status" value="1"/>
</dbReference>
<comment type="caution">
    <text evidence="4">The sequence shown here is derived from an EMBL/GenBank/DDBJ whole genome shotgun (WGS) entry which is preliminary data.</text>
</comment>
<dbReference type="SUPFAM" id="SSF52540">
    <property type="entry name" value="P-loop containing nucleoside triphosphate hydrolases"/>
    <property type="match status" value="1"/>
</dbReference>
<evidence type="ECO:0000313" key="4">
    <source>
        <dbReference type="EMBL" id="NIK15030.1"/>
    </source>
</evidence>
<dbReference type="SUPFAM" id="SSF48452">
    <property type="entry name" value="TPR-like"/>
    <property type="match status" value="1"/>
</dbReference>
<dbReference type="EMBL" id="JAASRS010000001">
    <property type="protein sequence ID" value="NIK15030.1"/>
    <property type="molecule type" value="Genomic_DNA"/>
</dbReference>